<protein>
    <submittedName>
        <fullName evidence="2">Uncharacterized protein</fullName>
    </submittedName>
</protein>
<feature type="region of interest" description="Disordered" evidence="1">
    <location>
        <begin position="1"/>
        <end position="28"/>
    </location>
</feature>
<feature type="region of interest" description="Disordered" evidence="1">
    <location>
        <begin position="146"/>
        <end position="173"/>
    </location>
</feature>
<keyword evidence="3" id="KW-1185">Reference proteome</keyword>
<accession>A0ABS3JKN7</accession>
<reference evidence="2 3" key="1">
    <citation type="submission" date="2021-03" db="EMBL/GenBank/DDBJ databases">
        <title>Fibrella sp. HMF5405 genome sequencing and assembly.</title>
        <authorList>
            <person name="Kang H."/>
            <person name="Kim H."/>
            <person name="Bae S."/>
            <person name="Joh K."/>
        </authorList>
    </citation>
    <scope>NUCLEOTIDE SEQUENCE [LARGE SCALE GENOMIC DNA]</scope>
    <source>
        <strain evidence="2 3">HMF5405</strain>
    </source>
</reference>
<dbReference type="EMBL" id="JAFMYW010000005">
    <property type="protein sequence ID" value="MBO0950573.1"/>
    <property type="molecule type" value="Genomic_DNA"/>
</dbReference>
<name>A0ABS3JKN7_9BACT</name>
<sequence>MSQTDDKPESFPKGYEHTEARLDNTQGHLQAIDEQIKNTLNEQGPTLTFRPPGSGFMRSRQPGSRDQVITFLEERKNELKRDTLEQTEQDTRGGDNKAGRVVRDRVREELFPNPYRHLGKAEMGQEQTSLRDMEQAQDYMDAKLVQAAADRKAQPKEVVPSPEKKEDTGLSMSVRFNQSLSYTKAMEQADVTHTPPNDPQRGFDRE</sequence>
<comment type="caution">
    <text evidence="2">The sequence shown here is derived from an EMBL/GenBank/DDBJ whole genome shotgun (WGS) entry which is preliminary data.</text>
</comment>
<organism evidence="2 3">
    <name type="scientific">Fibrella forsythiae</name>
    <dbReference type="NCBI Taxonomy" id="2817061"/>
    <lineage>
        <taxon>Bacteria</taxon>
        <taxon>Pseudomonadati</taxon>
        <taxon>Bacteroidota</taxon>
        <taxon>Cytophagia</taxon>
        <taxon>Cytophagales</taxon>
        <taxon>Spirosomataceae</taxon>
        <taxon>Fibrella</taxon>
    </lineage>
</organism>
<dbReference type="RefSeq" id="WP_207330510.1">
    <property type="nucleotide sequence ID" value="NZ_JAFMYW010000005.1"/>
</dbReference>
<feature type="region of interest" description="Disordered" evidence="1">
    <location>
        <begin position="185"/>
        <end position="206"/>
    </location>
</feature>
<evidence type="ECO:0000313" key="2">
    <source>
        <dbReference type="EMBL" id="MBO0950573.1"/>
    </source>
</evidence>
<proteinExistence type="predicted"/>
<feature type="compositionally biased region" description="Basic and acidic residues" evidence="1">
    <location>
        <begin position="72"/>
        <end position="107"/>
    </location>
</feature>
<dbReference type="Proteomes" id="UP000664628">
    <property type="component" value="Unassembled WGS sequence"/>
</dbReference>
<feature type="compositionally biased region" description="Basic and acidic residues" evidence="1">
    <location>
        <begin position="1"/>
        <end position="22"/>
    </location>
</feature>
<evidence type="ECO:0000256" key="1">
    <source>
        <dbReference type="SAM" id="MobiDB-lite"/>
    </source>
</evidence>
<feature type="region of interest" description="Disordered" evidence="1">
    <location>
        <begin position="40"/>
        <end position="107"/>
    </location>
</feature>
<feature type="region of interest" description="Disordered" evidence="1">
    <location>
        <begin position="112"/>
        <end position="131"/>
    </location>
</feature>
<evidence type="ECO:0000313" key="3">
    <source>
        <dbReference type="Proteomes" id="UP000664628"/>
    </source>
</evidence>
<gene>
    <name evidence="2" type="ORF">J2I46_18400</name>
</gene>